<feature type="domain" description="Metallo-beta-lactamase" evidence="1">
    <location>
        <begin position="122"/>
        <end position="316"/>
    </location>
</feature>
<dbReference type="RefSeq" id="WP_229601350.1">
    <property type="nucleotide sequence ID" value="NZ_JACIBY010000005.1"/>
</dbReference>
<dbReference type="Proteomes" id="UP000541352">
    <property type="component" value="Unassembled WGS sequence"/>
</dbReference>
<evidence type="ECO:0000313" key="3">
    <source>
        <dbReference type="Proteomes" id="UP000541352"/>
    </source>
</evidence>
<name>A0A7W6EQV8_9BACT</name>
<protein>
    <submittedName>
        <fullName evidence="2">L-ascorbate metabolism protein UlaG (Beta-lactamase superfamily)</fullName>
    </submittedName>
</protein>
<reference evidence="2 3" key="1">
    <citation type="submission" date="2020-08" db="EMBL/GenBank/DDBJ databases">
        <title>Genomic Encyclopedia of Type Strains, Phase IV (KMG-IV): sequencing the most valuable type-strain genomes for metagenomic binning, comparative biology and taxonomic classification.</title>
        <authorList>
            <person name="Goeker M."/>
        </authorList>
    </citation>
    <scope>NUCLEOTIDE SEQUENCE [LARGE SCALE GENOMIC DNA]</scope>
    <source>
        <strain evidence="2 3">DSM 17976</strain>
    </source>
</reference>
<dbReference type="EMBL" id="JACIBY010000005">
    <property type="protein sequence ID" value="MBB3839025.1"/>
    <property type="molecule type" value="Genomic_DNA"/>
</dbReference>
<dbReference type="GO" id="GO:0005737">
    <property type="term" value="C:cytoplasm"/>
    <property type="evidence" value="ECO:0007669"/>
    <property type="project" value="TreeGrafter"/>
</dbReference>
<proteinExistence type="predicted"/>
<dbReference type="SUPFAM" id="SSF56281">
    <property type="entry name" value="Metallo-hydrolase/oxidoreductase"/>
    <property type="match status" value="1"/>
</dbReference>
<dbReference type="Gene3D" id="3.60.15.10">
    <property type="entry name" value="Ribonuclease Z/Hydroxyacylglutathione hydrolase-like"/>
    <property type="match status" value="1"/>
</dbReference>
<evidence type="ECO:0000313" key="2">
    <source>
        <dbReference type="EMBL" id="MBB3839025.1"/>
    </source>
</evidence>
<dbReference type="InterPro" id="IPR001279">
    <property type="entry name" value="Metallo-B-lactamas"/>
</dbReference>
<dbReference type="PANTHER" id="PTHR15032">
    <property type="entry name" value="N-ACYL-PHOSPHATIDYLETHANOLAMINE-HYDROLYZING PHOSPHOLIPASE D"/>
    <property type="match status" value="1"/>
</dbReference>
<comment type="caution">
    <text evidence="2">The sequence shown here is derived from an EMBL/GenBank/DDBJ whole genome shotgun (WGS) entry which is preliminary data.</text>
</comment>
<sequence>MLVTLVVVASLGSVFYFFMYEKFDWKVESFRSNPNLKTVRADWKGNPVNPQGRFLNDPVTPLPAFGELWRWQTETNPQKQEKKTETFRLTVTKNSDFLHSNEDCVVWLGHATFFIRLNGVTFLTDPVLDSPSFLMKRFSELPVAISDLKSLDYIIVSHDHRDHCDEQSLKALAPQNPNAVYLTGLGVDTVFGDWVKSTKIQSAGWFQAYQTNTTKIEVIYLPARHWGRRYLNDTNKNLWGSYLIRANGKSVYFGSDSGYGAHYQELGQLLGGVDVALLGVGAYKPEWFMSASHMGPKDAVKSAHELNAKRFIPMHYGTFDLSDEPLGDPYRALQELQKKPENQGFIQLAGVGEVVRL</sequence>
<accession>A0A7W6EQV8</accession>
<organism evidence="2 3">
    <name type="scientific">Runella defluvii</name>
    <dbReference type="NCBI Taxonomy" id="370973"/>
    <lineage>
        <taxon>Bacteria</taxon>
        <taxon>Pseudomonadati</taxon>
        <taxon>Bacteroidota</taxon>
        <taxon>Cytophagia</taxon>
        <taxon>Cytophagales</taxon>
        <taxon>Spirosomataceae</taxon>
        <taxon>Runella</taxon>
    </lineage>
</organism>
<dbReference type="InterPro" id="IPR036866">
    <property type="entry name" value="RibonucZ/Hydroxyglut_hydro"/>
</dbReference>
<dbReference type="PANTHER" id="PTHR15032:SF4">
    <property type="entry name" value="N-ACYL-PHOSPHATIDYLETHANOLAMINE-HYDROLYZING PHOSPHOLIPASE D"/>
    <property type="match status" value="1"/>
</dbReference>
<evidence type="ECO:0000259" key="1">
    <source>
        <dbReference type="Pfam" id="PF12706"/>
    </source>
</evidence>
<dbReference type="AlphaFoldDB" id="A0A7W6EQV8"/>
<gene>
    <name evidence="2" type="ORF">FHS57_003031</name>
</gene>
<dbReference type="Pfam" id="PF12706">
    <property type="entry name" value="Lactamase_B_2"/>
    <property type="match status" value="1"/>
</dbReference>
<keyword evidence="3" id="KW-1185">Reference proteome</keyword>